<evidence type="ECO:0000313" key="2">
    <source>
        <dbReference type="Proteomes" id="UP001208570"/>
    </source>
</evidence>
<name>A0AAD9MSA5_9ANNE</name>
<protein>
    <submittedName>
        <fullName evidence="1">Uncharacterized protein</fullName>
    </submittedName>
</protein>
<proteinExistence type="predicted"/>
<sequence>MTLSPSDNDNILEGDFLITRRRGSTGIKNRPISAQDRENIRNADIALSDNRSRSGIAGHCLAIGDILGYEPIAFRSLLATRKQHQHVIGEFQIRLLDGYESSDSGRLQRTCSRPDYCIGSTRRNGVIAGRVLVRISRRSLTDFVSRSRDS</sequence>
<reference evidence="1" key="1">
    <citation type="journal article" date="2023" name="Mol. Biol. Evol.">
        <title>Third-Generation Sequencing Reveals the Adaptive Role of the Epigenome in Three Deep-Sea Polychaetes.</title>
        <authorList>
            <person name="Perez M."/>
            <person name="Aroh O."/>
            <person name="Sun Y."/>
            <person name="Lan Y."/>
            <person name="Juniper S.K."/>
            <person name="Young C.R."/>
            <person name="Angers B."/>
            <person name="Qian P.Y."/>
        </authorList>
    </citation>
    <scope>NUCLEOTIDE SEQUENCE</scope>
    <source>
        <strain evidence="1">P08H-3</strain>
    </source>
</reference>
<evidence type="ECO:0000313" key="1">
    <source>
        <dbReference type="EMBL" id="KAK2143932.1"/>
    </source>
</evidence>
<comment type="caution">
    <text evidence="1">The sequence shown here is derived from an EMBL/GenBank/DDBJ whole genome shotgun (WGS) entry which is preliminary data.</text>
</comment>
<organism evidence="1 2">
    <name type="scientific">Paralvinella palmiformis</name>
    <dbReference type="NCBI Taxonomy" id="53620"/>
    <lineage>
        <taxon>Eukaryota</taxon>
        <taxon>Metazoa</taxon>
        <taxon>Spiralia</taxon>
        <taxon>Lophotrochozoa</taxon>
        <taxon>Annelida</taxon>
        <taxon>Polychaeta</taxon>
        <taxon>Sedentaria</taxon>
        <taxon>Canalipalpata</taxon>
        <taxon>Terebellida</taxon>
        <taxon>Terebelliformia</taxon>
        <taxon>Alvinellidae</taxon>
        <taxon>Paralvinella</taxon>
    </lineage>
</organism>
<dbReference type="EMBL" id="JAODUP010000799">
    <property type="protein sequence ID" value="KAK2143932.1"/>
    <property type="molecule type" value="Genomic_DNA"/>
</dbReference>
<dbReference type="Proteomes" id="UP001208570">
    <property type="component" value="Unassembled WGS sequence"/>
</dbReference>
<accession>A0AAD9MSA5</accession>
<keyword evidence="2" id="KW-1185">Reference proteome</keyword>
<dbReference type="AlphaFoldDB" id="A0AAD9MSA5"/>
<gene>
    <name evidence="1" type="ORF">LSH36_799g01012</name>
</gene>